<evidence type="ECO:0000259" key="13">
    <source>
        <dbReference type="Pfam" id="PF08343"/>
    </source>
</evidence>
<dbReference type="InterPro" id="IPR036249">
    <property type="entry name" value="Thioredoxin-like_sf"/>
</dbReference>
<keyword evidence="7" id="KW-0215">Deoxyribonucleotide synthesis</keyword>
<feature type="region of interest" description="Disordered" evidence="10">
    <location>
        <begin position="423"/>
        <end position="478"/>
    </location>
</feature>
<dbReference type="SUPFAM" id="SSF48168">
    <property type="entry name" value="R1 subunit of ribonucleotide reductase, N-terminal domain"/>
    <property type="match status" value="1"/>
</dbReference>
<gene>
    <name evidence="9" type="primary">nrdI</name>
    <name evidence="14" type="ORF">GCM10025876_07980</name>
</gene>
<feature type="compositionally biased region" description="Basic and acidic residues" evidence="10">
    <location>
        <begin position="434"/>
        <end position="449"/>
    </location>
</feature>
<dbReference type="PANTHER" id="PTHR37297:SF1">
    <property type="entry name" value="PROTEIN NRDI"/>
    <property type="match status" value="1"/>
</dbReference>
<dbReference type="Pfam" id="PF08343">
    <property type="entry name" value="RNR_N"/>
    <property type="match status" value="1"/>
</dbReference>
<keyword evidence="15" id="KW-1185">Reference proteome</keyword>
<evidence type="ECO:0000256" key="7">
    <source>
        <dbReference type="ARBA" id="ARBA00023116"/>
    </source>
</evidence>
<evidence type="ECO:0000256" key="6">
    <source>
        <dbReference type="ARBA" id="ARBA00022840"/>
    </source>
</evidence>
<dbReference type="CDD" id="cd02976">
    <property type="entry name" value="NrdH"/>
    <property type="match status" value="1"/>
</dbReference>
<comment type="similarity">
    <text evidence="3 9">Belongs to the NrdI family.</text>
</comment>
<name>A0ABQ6IAB9_9MICO</name>
<sequence length="478" mass="54053">MTISVYSKPACVQCTATKKALERADLEFQIFDVTEDQDAYDTVMKLGYLQAPVVIAGDEHWSGFQPDRIAKPGRARRFLTETPWPRWSTSGSASENTRRFVDKLGVPAERIPLLPTEGHLTVDEPYVLIVPTYGGGNGKGAVPKQVIKFLNDEHNRSYIRGVISAGNTNFGAAYCIAGDIIADKCKVPHLYKFELFGTQDDVTAVRDGLEKAVEATVIEKPRTGMDYHSLNAMLNLYDTEGNIQFDKDREAAREYFLQHVNQNTVFFHSLKERLDYLVEKNYYEPQVLEQYDFSFIQGLTDRAYAKKFRFPTFLGAFKYYTSYTLKTFDGQRYLERYEDRVVMVALALAAGDEKAATSLVDEIVSGRFQPATPTFLNAGKAQRGEFVSCFLLRIEDNMESIGRSINSALQAVQARWRRGAVAVEHPRSRRAHQAHREPVLGHHPRDEGSSKTPLRTRTRRVRARAPVPCTCPHTTRTS</sequence>
<evidence type="ECO:0000259" key="12">
    <source>
        <dbReference type="Pfam" id="PF00462"/>
    </source>
</evidence>
<evidence type="ECO:0000313" key="14">
    <source>
        <dbReference type="EMBL" id="GMA34594.1"/>
    </source>
</evidence>
<dbReference type="NCBIfam" id="TIGR00333">
    <property type="entry name" value="nrdI"/>
    <property type="match status" value="1"/>
</dbReference>
<dbReference type="InterPro" id="IPR004465">
    <property type="entry name" value="RNR_NrdI"/>
</dbReference>
<dbReference type="Pfam" id="PF07972">
    <property type="entry name" value="Flavodoxin_NdrI"/>
    <property type="match status" value="1"/>
</dbReference>
<evidence type="ECO:0000256" key="9">
    <source>
        <dbReference type="HAMAP-Rule" id="MF_00128"/>
    </source>
</evidence>
<keyword evidence="4" id="KW-0021">Allosteric enzyme</keyword>
<evidence type="ECO:0000256" key="5">
    <source>
        <dbReference type="ARBA" id="ARBA00022741"/>
    </source>
</evidence>
<dbReference type="EMBL" id="BSUN01000001">
    <property type="protein sequence ID" value="GMA34594.1"/>
    <property type="molecule type" value="Genomic_DNA"/>
</dbReference>
<reference evidence="15" key="1">
    <citation type="journal article" date="2019" name="Int. J. Syst. Evol. Microbiol.">
        <title>The Global Catalogue of Microorganisms (GCM) 10K type strain sequencing project: providing services to taxonomists for standard genome sequencing and annotation.</title>
        <authorList>
            <consortium name="The Broad Institute Genomics Platform"/>
            <consortium name="The Broad Institute Genome Sequencing Center for Infectious Disease"/>
            <person name="Wu L."/>
            <person name="Ma J."/>
        </authorList>
    </citation>
    <scope>NUCLEOTIDE SEQUENCE [LARGE SCALE GENOMIC DNA]</scope>
    <source>
        <strain evidence="15">NBRC 112299</strain>
    </source>
</reference>
<dbReference type="NCBIfam" id="TIGR02194">
    <property type="entry name" value="GlrX_NrdH"/>
    <property type="match status" value="1"/>
</dbReference>
<evidence type="ECO:0000259" key="11">
    <source>
        <dbReference type="Pfam" id="PF00317"/>
    </source>
</evidence>
<dbReference type="InterPro" id="IPR013554">
    <property type="entry name" value="RNR_N"/>
</dbReference>
<keyword evidence="6" id="KW-0067">ATP-binding</keyword>
<keyword evidence="5" id="KW-0547">Nucleotide-binding</keyword>
<dbReference type="Gene3D" id="3.40.30.10">
    <property type="entry name" value="Glutaredoxin"/>
    <property type="match status" value="1"/>
</dbReference>
<protein>
    <recommendedName>
        <fullName evidence="9">Protein NrdI</fullName>
    </recommendedName>
</protein>
<comment type="function">
    <text evidence="2 9">Probably involved in ribonucleotide reductase function.</text>
</comment>
<feature type="domain" description="Ribonucleotide reductase N-terminal" evidence="13">
    <location>
        <begin position="227"/>
        <end position="308"/>
    </location>
</feature>
<dbReference type="PANTHER" id="PTHR37297">
    <property type="entry name" value="PROTEIN NRDI"/>
    <property type="match status" value="1"/>
</dbReference>
<evidence type="ECO:0000256" key="4">
    <source>
        <dbReference type="ARBA" id="ARBA00022533"/>
    </source>
</evidence>
<dbReference type="PROSITE" id="PS51354">
    <property type="entry name" value="GLUTAREDOXIN_2"/>
    <property type="match status" value="1"/>
</dbReference>
<dbReference type="Pfam" id="PF00462">
    <property type="entry name" value="Glutaredoxin"/>
    <property type="match status" value="1"/>
</dbReference>
<dbReference type="InterPro" id="IPR002109">
    <property type="entry name" value="Glutaredoxin"/>
</dbReference>
<dbReference type="Pfam" id="PF00317">
    <property type="entry name" value="Ribonuc_red_lgN"/>
    <property type="match status" value="1"/>
</dbReference>
<dbReference type="InterPro" id="IPR020852">
    <property type="entry name" value="RNR_Ib_NrdI_bac"/>
</dbReference>
<dbReference type="Gene3D" id="3.20.70.20">
    <property type="match status" value="1"/>
</dbReference>
<dbReference type="Gene3D" id="3.40.50.360">
    <property type="match status" value="1"/>
</dbReference>
<evidence type="ECO:0000256" key="2">
    <source>
        <dbReference type="ARBA" id="ARBA00003999"/>
    </source>
</evidence>
<keyword evidence="8" id="KW-1015">Disulfide bond</keyword>
<comment type="caution">
    <text evidence="14">The sequence shown here is derived from an EMBL/GenBank/DDBJ whole genome shotgun (WGS) entry which is preliminary data.</text>
</comment>
<accession>A0ABQ6IAB9</accession>
<proteinExistence type="inferred from homology"/>
<dbReference type="InterPro" id="IPR008926">
    <property type="entry name" value="RNR_R1-su_N"/>
</dbReference>
<evidence type="ECO:0000256" key="10">
    <source>
        <dbReference type="SAM" id="MobiDB-lite"/>
    </source>
</evidence>
<evidence type="ECO:0000256" key="3">
    <source>
        <dbReference type="ARBA" id="ARBA00009942"/>
    </source>
</evidence>
<feature type="domain" description="Glutaredoxin" evidence="12">
    <location>
        <begin position="3"/>
        <end position="61"/>
    </location>
</feature>
<comment type="function">
    <text evidence="1">Electron transport system for the ribonucleotide reductase system NrdEF.</text>
</comment>
<evidence type="ECO:0000256" key="8">
    <source>
        <dbReference type="ARBA" id="ARBA00023157"/>
    </source>
</evidence>
<dbReference type="HAMAP" id="MF_00128">
    <property type="entry name" value="NrdI"/>
    <property type="match status" value="1"/>
</dbReference>
<dbReference type="InterPro" id="IPR029039">
    <property type="entry name" value="Flavoprotein-like_sf"/>
</dbReference>
<dbReference type="SUPFAM" id="SSF52218">
    <property type="entry name" value="Flavoproteins"/>
    <property type="match status" value="1"/>
</dbReference>
<dbReference type="SUPFAM" id="SSF52833">
    <property type="entry name" value="Thioredoxin-like"/>
    <property type="match status" value="1"/>
</dbReference>
<dbReference type="InterPro" id="IPR011909">
    <property type="entry name" value="GlrX_NrdH"/>
</dbReference>
<evidence type="ECO:0000313" key="15">
    <source>
        <dbReference type="Proteomes" id="UP001157125"/>
    </source>
</evidence>
<feature type="domain" description="Ribonucleotide reductase large subunit N-terminal" evidence="11">
    <location>
        <begin position="310"/>
        <end position="382"/>
    </location>
</feature>
<dbReference type="InterPro" id="IPR013509">
    <property type="entry name" value="RNR_lsu_N"/>
</dbReference>
<evidence type="ECO:0000256" key="1">
    <source>
        <dbReference type="ARBA" id="ARBA00002292"/>
    </source>
</evidence>
<dbReference type="Proteomes" id="UP001157125">
    <property type="component" value="Unassembled WGS sequence"/>
</dbReference>
<organism evidence="14 15">
    <name type="scientific">Demequina litorisediminis</name>
    <dbReference type="NCBI Taxonomy" id="1849022"/>
    <lineage>
        <taxon>Bacteria</taxon>
        <taxon>Bacillati</taxon>
        <taxon>Actinomycetota</taxon>
        <taxon>Actinomycetes</taxon>
        <taxon>Micrococcales</taxon>
        <taxon>Demequinaceae</taxon>
        <taxon>Demequina</taxon>
    </lineage>
</organism>
<feature type="compositionally biased region" description="Basic residues" evidence="10">
    <location>
        <begin position="454"/>
        <end position="463"/>
    </location>
</feature>